<feature type="transmembrane region" description="Helical" evidence="11">
    <location>
        <begin position="200"/>
        <end position="219"/>
    </location>
</feature>
<evidence type="ECO:0000259" key="12">
    <source>
        <dbReference type="PROSITE" id="PS50089"/>
    </source>
</evidence>
<feature type="compositionally biased region" description="Polar residues" evidence="10">
    <location>
        <begin position="132"/>
        <end position="143"/>
    </location>
</feature>
<dbReference type="SMART" id="SM00184">
    <property type="entry name" value="RING"/>
    <property type="match status" value="1"/>
</dbReference>
<evidence type="ECO:0000256" key="9">
    <source>
        <dbReference type="PROSITE-ProRule" id="PRU00175"/>
    </source>
</evidence>
<dbReference type="PANTHER" id="PTHR15860">
    <property type="entry name" value="UNCHARACTERIZED RING FINGER-CONTAINING PROTEIN"/>
    <property type="match status" value="1"/>
</dbReference>
<gene>
    <name evidence="13" type="ORF">LSH36_12g21036</name>
</gene>
<dbReference type="GO" id="GO:0008270">
    <property type="term" value="F:zinc ion binding"/>
    <property type="evidence" value="ECO:0007669"/>
    <property type="project" value="UniProtKB-KW"/>
</dbReference>
<evidence type="ECO:0000313" key="13">
    <source>
        <dbReference type="EMBL" id="KAK2169149.1"/>
    </source>
</evidence>
<evidence type="ECO:0000256" key="2">
    <source>
        <dbReference type="ARBA" id="ARBA00022692"/>
    </source>
</evidence>
<evidence type="ECO:0000256" key="11">
    <source>
        <dbReference type="SAM" id="Phobius"/>
    </source>
</evidence>
<dbReference type="Pfam" id="PF13923">
    <property type="entry name" value="zf-C3HC4_2"/>
    <property type="match status" value="1"/>
</dbReference>
<evidence type="ECO:0000256" key="5">
    <source>
        <dbReference type="ARBA" id="ARBA00022786"/>
    </source>
</evidence>
<dbReference type="GO" id="GO:0016020">
    <property type="term" value="C:membrane"/>
    <property type="evidence" value="ECO:0007669"/>
    <property type="project" value="UniProtKB-SubCell"/>
</dbReference>
<dbReference type="Gene3D" id="3.30.40.10">
    <property type="entry name" value="Zinc/RING finger domain, C3HC4 (zinc finger)"/>
    <property type="match status" value="1"/>
</dbReference>
<reference evidence="13" key="1">
    <citation type="journal article" date="2023" name="Mol. Biol. Evol.">
        <title>Third-Generation Sequencing Reveals the Adaptive Role of the Epigenome in Three Deep-Sea Polychaetes.</title>
        <authorList>
            <person name="Perez M."/>
            <person name="Aroh O."/>
            <person name="Sun Y."/>
            <person name="Lan Y."/>
            <person name="Juniper S.K."/>
            <person name="Young C.R."/>
            <person name="Angers B."/>
            <person name="Qian P.Y."/>
        </authorList>
    </citation>
    <scope>NUCLEOTIDE SEQUENCE</scope>
    <source>
        <strain evidence="13">P08H-3</strain>
    </source>
</reference>
<protein>
    <recommendedName>
        <fullName evidence="12">RING-type domain-containing protein</fullName>
    </recommendedName>
</protein>
<organism evidence="13 14">
    <name type="scientific">Paralvinella palmiformis</name>
    <dbReference type="NCBI Taxonomy" id="53620"/>
    <lineage>
        <taxon>Eukaryota</taxon>
        <taxon>Metazoa</taxon>
        <taxon>Spiralia</taxon>
        <taxon>Lophotrochozoa</taxon>
        <taxon>Annelida</taxon>
        <taxon>Polychaeta</taxon>
        <taxon>Sedentaria</taxon>
        <taxon>Canalipalpata</taxon>
        <taxon>Terebellida</taxon>
        <taxon>Terebelliformia</taxon>
        <taxon>Alvinellidae</taxon>
        <taxon>Paralvinella</taxon>
    </lineage>
</organism>
<comment type="caution">
    <text evidence="13">The sequence shown here is derived from an EMBL/GenBank/DDBJ whole genome shotgun (WGS) entry which is preliminary data.</text>
</comment>
<dbReference type="GO" id="GO:0061630">
    <property type="term" value="F:ubiquitin protein ligase activity"/>
    <property type="evidence" value="ECO:0007669"/>
    <property type="project" value="InterPro"/>
</dbReference>
<dbReference type="InterPro" id="IPR044235">
    <property type="entry name" value="RNFT1/2"/>
</dbReference>
<evidence type="ECO:0000256" key="3">
    <source>
        <dbReference type="ARBA" id="ARBA00022723"/>
    </source>
</evidence>
<dbReference type="CDD" id="cd16532">
    <property type="entry name" value="RING-HC_RNFT1-like"/>
    <property type="match status" value="1"/>
</dbReference>
<feature type="domain" description="RING-type" evidence="12">
    <location>
        <begin position="408"/>
        <end position="446"/>
    </location>
</feature>
<feature type="transmembrane region" description="Helical" evidence="11">
    <location>
        <begin position="281"/>
        <end position="310"/>
    </location>
</feature>
<dbReference type="InterPro" id="IPR017907">
    <property type="entry name" value="Znf_RING_CS"/>
</dbReference>
<accession>A0AAD9NJ73</accession>
<feature type="transmembrane region" description="Helical" evidence="11">
    <location>
        <begin position="351"/>
        <end position="370"/>
    </location>
</feature>
<dbReference type="AlphaFoldDB" id="A0AAD9NJ73"/>
<keyword evidence="8 11" id="KW-0472">Membrane</keyword>
<dbReference type="GO" id="GO:1904294">
    <property type="term" value="P:positive regulation of ERAD pathway"/>
    <property type="evidence" value="ECO:0007669"/>
    <property type="project" value="InterPro"/>
</dbReference>
<evidence type="ECO:0000256" key="7">
    <source>
        <dbReference type="ARBA" id="ARBA00022989"/>
    </source>
</evidence>
<comment type="subcellular location">
    <subcellularLocation>
        <location evidence="1">Membrane</location>
        <topology evidence="1">Multi-pass membrane protein</topology>
    </subcellularLocation>
</comment>
<dbReference type="PROSITE" id="PS50089">
    <property type="entry name" value="ZF_RING_2"/>
    <property type="match status" value="1"/>
</dbReference>
<feature type="transmembrane region" description="Helical" evidence="11">
    <location>
        <begin position="239"/>
        <end position="261"/>
    </location>
</feature>
<keyword evidence="7 11" id="KW-1133">Transmembrane helix</keyword>
<dbReference type="SUPFAM" id="SSF57850">
    <property type="entry name" value="RING/U-box"/>
    <property type="match status" value="1"/>
</dbReference>
<keyword evidence="5" id="KW-0833">Ubl conjugation pathway</keyword>
<dbReference type="Proteomes" id="UP001208570">
    <property type="component" value="Unassembled WGS sequence"/>
</dbReference>
<keyword evidence="4 9" id="KW-0863">Zinc-finger</keyword>
<dbReference type="PROSITE" id="PS00518">
    <property type="entry name" value="ZF_RING_1"/>
    <property type="match status" value="1"/>
</dbReference>
<name>A0AAD9NJ73_9ANNE</name>
<keyword evidence="2 11" id="KW-0812">Transmembrane</keyword>
<dbReference type="InterPro" id="IPR013083">
    <property type="entry name" value="Znf_RING/FYVE/PHD"/>
</dbReference>
<dbReference type="EMBL" id="JAODUP010000012">
    <property type="protein sequence ID" value="KAK2169149.1"/>
    <property type="molecule type" value="Genomic_DNA"/>
</dbReference>
<feature type="transmembrane region" description="Helical" evidence="11">
    <location>
        <begin position="322"/>
        <end position="345"/>
    </location>
</feature>
<evidence type="ECO:0000313" key="14">
    <source>
        <dbReference type="Proteomes" id="UP001208570"/>
    </source>
</evidence>
<keyword evidence="14" id="KW-1185">Reference proteome</keyword>
<evidence type="ECO:0000256" key="4">
    <source>
        <dbReference type="ARBA" id="ARBA00022771"/>
    </source>
</evidence>
<sequence>MEQLPRDAGEPNSVDASLWNQNLVSTVTVSEDQPSVISVATDTAHQDSSSEITPSVLVGTEASPFHLLTPSAQEQVIRQHLEHLMMMQTQSGHHHHHHHHHANPESPIQTLAFSPASVNAGSTSEVVVNMDQQQEVASSQSHTSGQSMGPQQSGSGTAGQRRRRQQVGEQLEAIPGLRMVIQNLEGAVPFLILLFSKVMYNHRFGLLVFVAMLGTFNYANSFFKKLTSLRDTQTWRETVFGYFWIFSFLAANIIIIYFIFSDQKLYKCLYFQNAEAGDLDLWTLLWIVVITDFVIKFSTVVIKSVIALLPKYVLPYKRKGRYYLLIEMISQFYRCLIPIRPWIIFMLEDRYGGQWVAVVLLIAYCCLKVMHLKGKFLELRQAVVNFGVDSAFGTSPSKEELKAFDNTCPICQDMYTDAVKLSCKHIFCDACICLWLDREKTCPMCRAHIADNPIWRDGSTSGLIQFY</sequence>
<evidence type="ECO:0000256" key="1">
    <source>
        <dbReference type="ARBA" id="ARBA00004141"/>
    </source>
</evidence>
<keyword evidence="3" id="KW-0479">Metal-binding</keyword>
<dbReference type="PANTHER" id="PTHR15860:SF0">
    <property type="entry name" value="LP20373P"/>
    <property type="match status" value="1"/>
</dbReference>
<feature type="compositionally biased region" description="Low complexity" evidence="10">
    <location>
        <begin position="144"/>
        <end position="159"/>
    </location>
</feature>
<proteinExistence type="predicted"/>
<dbReference type="InterPro" id="IPR001841">
    <property type="entry name" value="Znf_RING"/>
</dbReference>
<keyword evidence="6" id="KW-0862">Zinc</keyword>
<evidence type="ECO:0000256" key="10">
    <source>
        <dbReference type="SAM" id="MobiDB-lite"/>
    </source>
</evidence>
<evidence type="ECO:0000256" key="6">
    <source>
        <dbReference type="ARBA" id="ARBA00022833"/>
    </source>
</evidence>
<feature type="region of interest" description="Disordered" evidence="10">
    <location>
        <begin position="132"/>
        <end position="167"/>
    </location>
</feature>
<evidence type="ECO:0000256" key="8">
    <source>
        <dbReference type="ARBA" id="ARBA00023136"/>
    </source>
</evidence>